<dbReference type="PANTHER" id="PTHR33992:SF1">
    <property type="entry name" value="RIBONUCLEASE P PROTEIN COMPONENT"/>
    <property type="match status" value="1"/>
</dbReference>
<keyword evidence="3 6" id="KW-0255">Endonuclease</keyword>
<evidence type="ECO:0000256" key="6">
    <source>
        <dbReference type="HAMAP-Rule" id="MF_00227"/>
    </source>
</evidence>
<comment type="subunit">
    <text evidence="6">Consists of a catalytic RNA component (M1 or rnpB) and a protein subunit.</text>
</comment>
<name>A0AAN1QPP1_SYNEL</name>
<dbReference type="InterPro" id="IPR000100">
    <property type="entry name" value="RNase_P"/>
</dbReference>
<dbReference type="EMBL" id="CP030139">
    <property type="protein sequence ID" value="AZB73145.1"/>
    <property type="molecule type" value="Genomic_DNA"/>
</dbReference>
<dbReference type="NCBIfam" id="TIGR00188">
    <property type="entry name" value="rnpA"/>
    <property type="match status" value="1"/>
</dbReference>
<dbReference type="Proteomes" id="UP000267249">
    <property type="component" value="Chromosome"/>
</dbReference>
<evidence type="ECO:0000313" key="8">
    <source>
        <dbReference type="EMBL" id="AZB73145.1"/>
    </source>
</evidence>
<accession>A0AAN1QPP1</accession>
<evidence type="ECO:0000256" key="3">
    <source>
        <dbReference type="ARBA" id="ARBA00022759"/>
    </source>
</evidence>
<comment type="catalytic activity">
    <reaction evidence="6">
        <text>Endonucleolytic cleavage of RNA, removing 5'-extranucleotides from tRNA precursor.</text>
        <dbReference type="EC" id="3.1.26.5"/>
    </reaction>
</comment>
<evidence type="ECO:0000256" key="2">
    <source>
        <dbReference type="ARBA" id="ARBA00022722"/>
    </source>
</evidence>
<dbReference type="RefSeq" id="WP_208673627.1">
    <property type="nucleotide sequence ID" value="NZ_CP030139.2"/>
</dbReference>
<dbReference type="GO" id="GO:0030677">
    <property type="term" value="C:ribonuclease P complex"/>
    <property type="evidence" value="ECO:0007669"/>
    <property type="project" value="TreeGrafter"/>
</dbReference>
<organism evidence="8 9">
    <name type="scientific">Synechococcus elongatus PCC 11801</name>
    <dbReference type="NCBI Taxonomy" id="2219813"/>
    <lineage>
        <taxon>Bacteria</taxon>
        <taxon>Bacillati</taxon>
        <taxon>Cyanobacteriota</taxon>
        <taxon>Cyanophyceae</taxon>
        <taxon>Synechococcales</taxon>
        <taxon>Synechococcaceae</taxon>
        <taxon>Synechococcus</taxon>
    </lineage>
</organism>
<dbReference type="GO" id="GO:0042781">
    <property type="term" value="F:3'-tRNA processing endoribonuclease activity"/>
    <property type="evidence" value="ECO:0007669"/>
    <property type="project" value="TreeGrafter"/>
</dbReference>
<keyword evidence="1 6" id="KW-0819">tRNA processing</keyword>
<dbReference type="HAMAP" id="MF_00227">
    <property type="entry name" value="RNase_P"/>
    <property type="match status" value="1"/>
</dbReference>
<sequence>MALPRCHRLRQRDRFPALYRGGRKLSTPSLLFRWLPQPESSASSRFAIVVSLKVHKRAVRRNLLRRRLQAALLQLRERLRPGFDGLLTVKTGIDLNTSTAEFLQELEDLLTRAEIIHGRQ</sequence>
<dbReference type="AlphaFoldDB" id="A0AAN1QPP1"/>
<dbReference type="GO" id="GO:0004526">
    <property type="term" value="F:ribonuclease P activity"/>
    <property type="evidence" value="ECO:0007669"/>
    <property type="project" value="UniProtKB-UniRule"/>
</dbReference>
<proteinExistence type="inferred from homology"/>
<evidence type="ECO:0000256" key="1">
    <source>
        <dbReference type="ARBA" id="ARBA00022694"/>
    </source>
</evidence>
<comment type="function">
    <text evidence="6">RNaseP catalyzes the removal of the 5'-leader sequence from pre-tRNA to produce the mature 5'-terminus. It can also cleave other RNA substrates such as 4.5S RNA. The protein component plays an auxiliary but essential role in vivo by binding to the 5'-leader sequence and broadening the substrate specificity of the ribozyme.</text>
</comment>
<keyword evidence="4 6" id="KW-0378">Hydrolase</keyword>
<dbReference type="PANTHER" id="PTHR33992">
    <property type="entry name" value="RIBONUCLEASE P PROTEIN COMPONENT"/>
    <property type="match status" value="1"/>
</dbReference>
<dbReference type="InterPro" id="IPR014721">
    <property type="entry name" value="Ribsml_uS5_D2-typ_fold_subgr"/>
</dbReference>
<evidence type="ECO:0000256" key="5">
    <source>
        <dbReference type="ARBA" id="ARBA00022884"/>
    </source>
</evidence>
<comment type="similarity">
    <text evidence="6">Belongs to the RnpA family.</text>
</comment>
<dbReference type="InterPro" id="IPR020568">
    <property type="entry name" value="Ribosomal_Su5_D2-typ_SF"/>
</dbReference>
<evidence type="ECO:0000313" key="9">
    <source>
        <dbReference type="Proteomes" id="UP000267249"/>
    </source>
</evidence>
<dbReference type="Pfam" id="PF00825">
    <property type="entry name" value="Ribonuclease_P"/>
    <property type="match status" value="1"/>
</dbReference>
<evidence type="ECO:0000256" key="4">
    <source>
        <dbReference type="ARBA" id="ARBA00022801"/>
    </source>
</evidence>
<keyword evidence="5 6" id="KW-0694">RNA-binding</keyword>
<protein>
    <recommendedName>
        <fullName evidence="6 7">Ribonuclease P protein component</fullName>
        <shortName evidence="6">RNase P protein</shortName>
        <shortName evidence="6">RNaseP protein</shortName>
        <ecNumber evidence="6 7">3.1.26.5</ecNumber>
    </recommendedName>
    <alternativeName>
        <fullName evidence="6">Protein C5</fullName>
    </alternativeName>
</protein>
<reference evidence="8 9" key="1">
    <citation type="journal article" date="2018" name="Sci. Rep.">
        <title>Genome Features and Biochemical Characteristics of a Robust, Fast Growing and Naturally Transformable Cyanobacterium Synechococcus elongatus PCC 11801 Isolated from India.</title>
        <authorList>
            <person name="Jaiswal D."/>
            <person name="Sengupta A."/>
            <person name="Sohoni S."/>
            <person name="Sengupta S."/>
            <person name="Phadnavis A.G."/>
            <person name="Pakrasi H.B."/>
            <person name="Wangikar P.P."/>
        </authorList>
    </citation>
    <scope>NUCLEOTIDE SEQUENCE [LARGE SCALE GENOMIC DNA]</scope>
    <source>
        <strain evidence="8 9">PCC 11801</strain>
    </source>
</reference>
<dbReference type="GO" id="GO:0001682">
    <property type="term" value="P:tRNA 5'-leader removal"/>
    <property type="evidence" value="ECO:0007669"/>
    <property type="project" value="UniProtKB-UniRule"/>
</dbReference>
<gene>
    <name evidence="6 8" type="primary">rnpA</name>
    <name evidence="8" type="ORF">DOP62_10840</name>
</gene>
<dbReference type="Gene3D" id="3.30.230.10">
    <property type="match status" value="1"/>
</dbReference>
<dbReference type="SUPFAM" id="SSF54211">
    <property type="entry name" value="Ribosomal protein S5 domain 2-like"/>
    <property type="match status" value="1"/>
</dbReference>
<evidence type="ECO:0000256" key="7">
    <source>
        <dbReference type="NCBIfam" id="TIGR00188"/>
    </source>
</evidence>
<dbReference type="GO" id="GO:0000049">
    <property type="term" value="F:tRNA binding"/>
    <property type="evidence" value="ECO:0007669"/>
    <property type="project" value="UniProtKB-UniRule"/>
</dbReference>
<dbReference type="EC" id="3.1.26.5" evidence="6 7"/>
<keyword evidence="2 6" id="KW-0540">Nuclease</keyword>